<dbReference type="KEGG" id="abri:DFR85_03885"/>
<name>A0A2U9ICY2_9CREN</name>
<proteinExistence type="predicted"/>
<dbReference type="RefSeq" id="WP_110269769.1">
    <property type="nucleotide sequence ID" value="NZ_CP029289.2"/>
</dbReference>
<evidence type="ECO:0000313" key="1">
    <source>
        <dbReference type="EMBL" id="AWR93885.1"/>
    </source>
</evidence>
<dbReference type="AlphaFoldDB" id="A0A2U9ICY2"/>
<dbReference type="GeneID" id="36831267"/>
<dbReference type="InterPro" id="IPR010268">
    <property type="entry name" value="PaREP1"/>
</dbReference>
<dbReference type="Pfam" id="PF05942">
    <property type="entry name" value="PaREP1"/>
    <property type="match status" value="1"/>
</dbReference>
<dbReference type="OrthoDB" id="28552at2157"/>
<evidence type="ECO:0000313" key="2">
    <source>
        <dbReference type="Proteomes" id="UP000248044"/>
    </source>
</evidence>
<accession>A0A2U9ICY2</accession>
<reference evidence="1 2" key="1">
    <citation type="submission" date="2018-05" db="EMBL/GenBank/DDBJ databases">
        <title>Complete Genome Sequences of Extremely Thermoacidophilic, Metal-Mobilizing Type-Strain Members of the Archaeal Family Sulfolobaceae: Acidianus brierleyi DSM-1651T, Acidianus sulfidivorans DSM-18786T, Metallosphaera hakonensis DSM-7519T, and Metallosphaera prunae DSM-10039T.</title>
        <authorList>
            <person name="Counts J.A."/>
            <person name="Kelly R.M."/>
        </authorList>
    </citation>
    <scope>NUCLEOTIDE SEQUENCE [LARGE SCALE GENOMIC DNA]</scope>
    <source>
        <strain evidence="1 2">DSM 1651</strain>
    </source>
</reference>
<sequence length="161" mass="18426">MQELPKPWFNLEAYKKTRLEEAKFEANLAEEFVKEGLLRNAAGKAFQAWKALLGALLTDKREDLIKKYSGKKRLKGRKEVAYADWLIAIVPTSYMEELSLMLGRDINLVNKLALAIHEYQYNGTDKDAILSPFRNDDIAKENILNLIGEIKSILGKIEEKI</sequence>
<dbReference type="Proteomes" id="UP000248044">
    <property type="component" value="Chromosome"/>
</dbReference>
<evidence type="ECO:0008006" key="3">
    <source>
        <dbReference type="Google" id="ProtNLM"/>
    </source>
</evidence>
<dbReference type="EMBL" id="CP029289">
    <property type="protein sequence ID" value="AWR93885.1"/>
    <property type="molecule type" value="Genomic_DNA"/>
</dbReference>
<organism evidence="1 2">
    <name type="scientific">Acidianus brierleyi</name>
    <dbReference type="NCBI Taxonomy" id="41673"/>
    <lineage>
        <taxon>Archaea</taxon>
        <taxon>Thermoproteota</taxon>
        <taxon>Thermoprotei</taxon>
        <taxon>Sulfolobales</taxon>
        <taxon>Sulfolobaceae</taxon>
        <taxon>Acidianus</taxon>
    </lineage>
</organism>
<keyword evidence="2" id="KW-1185">Reference proteome</keyword>
<gene>
    <name evidence="1" type="ORF">DFR85_03885</name>
</gene>
<protein>
    <recommendedName>
        <fullName evidence="3">PaREP1 domain containing protein</fullName>
    </recommendedName>
</protein>